<gene>
    <name evidence="3" type="primary">afmid_1</name>
    <name evidence="3" type="ORF">g.65324</name>
</gene>
<dbReference type="Pfam" id="PF07859">
    <property type="entry name" value="Abhydrolase_3"/>
    <property type="match status" value="1"/>
</dbReference>
<evidence type="ECO:0000259" key="2">
    <source>
        <dbReference type="Pfam" id="PF07859"/>
    </source>
</evidence>
<dbReference type="Gene3D" id="3.40.50.1820">
    <property type="entry name" value="alpha/beta hydrolase"/>
    <property type="match status" value="1"/>
</dbReference>
<dbReference type="InterPro" id="IPR029058">
    <property type="entry name" value="AB_hydrolase_fold"/>
</dbReference>
<reference evidence="3" key="1">
    <citation type="journal article" date="2016" name="Gigascience">
        <title>De novo construction of an expanded transcriptome assembly for the western tarnished plant bug, Lygus hesperus.</title>
        <authorList>
            <person name="Tassone E.E."/>
            <person name="Geib S.M."/>
            <person name="Hall B."/>
            <person name="Fabrick J.A."/>
            <person name="Brent C.S."/>
            <person name="Hull J.J."/>
        </authorList>
    </citation>
    <scope>NUCLEOTIDE SEQUENCE</scope>
</reference>
<protein>
    <submittedName>
        <fullName evidence="3">Putative arylformamidase</fullName>
    </submittedName>
</protein>
<dbReference type="PANTHER" id="PTHR48081:SF33">
    <property type="entry name" value="KYNURENINE FORMAMIDASE"/>
    <property type="match status" value="1"/>
</dbReference>
<dbReference type="InterPro" id="IPR013094">
    <property type="entry name" value="AB_hydrolase_3"/>
</dbReference>
<dbReference type="EMBL" id="GDHC01006950">
    <property type="protein sequence ID" value="JAQ11679.1"/>
    <property type="molecule type" value="Transcribed_RNA"/>
</dbReference>
<dbReference type="PANTHER" id="PTHR48081">
    <property type="entry name" value="AB HYDROLASE SUPERFAMILY PROTEIN C4A8.06C"/>
    <property type="match status" value="1"/>
</dbReference>
<keyword evidence="1" id="KW-0378">Hydrolase</keyword>
<name>A0A146LWY1_LYGHE</name>
<evidence type="ECO:0000256" key="1">
    <source>
        <dbReference type="ARBA" id="ARBA00022801"/>
    </source>
</evidence>
<evidence type="ECO:0000313" key="3">
    <source>
        <dbReference type="EMBL" id="JAQ11679.1"/>
    </source>
</evidence>
<accession>A0A146LWY1</accession>
<dbReference type="InterPro" id="IPR050300">
    <property type="entry name" value="GDXG_lipolytic_enzyme"/>
</dbReference>
<dbReference type="GO" id="GO:0004061">
    <property type="term" value="F:arylformamidase activity"/>
    <property type="evidence" value="ECO:0007669"/>
    <property type="project" value="TreeGrafter"/>
</dbReference>
<feature type="domain" description="Alpha/beta hydrolase fold-3" evidence="2">
    <location>
        <begin position="74"/>
        <end position="270"/>
    </location>
</feature>
<dbReference type="SUPFAM" id="SSF53474">
    <property type="entry name" value="alpha/beta-Hydrolases"/>
    <property type="match status" value="1"/>
</dbReference>
<sequence length="294" mass="33842">MTQEFNENQYWPHKWSKRLPEDTICVKHLELAHEETNKNKKSILSEENVQYGNSETEVMDVYGKDLPPNAPWFVYIRGGYWIKYNKEHSAYGALPLWRAGIRVCVPEYDLAPKVKMTEIVNQMQTMANFVLRKAVEEGSKGVWICGHSAGAQLAARLLDENWLKTLNSECRNMFKGLMMISGVYDLRPILQLRDVNDLLKMDEEEAKAQSPINTVTNFKAKELLSPKFKTTVIVAGDESKAFIQQSENYCKILNQSGNEAEYLLLPDHDHFDIVENLRNDSYILTQKFVKEITG</sequence>
<dbReference type="AlphaFoldDB" id="A0A146LWY1"/>
<organism evidence="3">
    <name type="scientific">Lygus hesperus</name>
    <name type="common">Western plant bug</name>
    <dbReference type="NCBI Taxonomy" id="30085"/>
    <lineage>
        <taxon>Eukaryota</taxon>
        <taxon>Metazoa</taxon>
        <taxon>Ecdysozoa</taxon>
        <taxon>Arthropoda</taxon>
        <taxon>Hexapoda</taxon>
        <taxon>Insecta</taxon>
        <taxon>Pterygota</taxon>
        <taxon>Neoptera</taxon>
        <taxon>Paraneoptera</taxon>
        <taxon>Hemiptera</taxon>
        <taxon>Heteroptera</taxon>
        <taxon>Panheteroptera</taxon>
        <taxon>Cimicomorpha</taxon>
        <taxon>Miridae</taxon>
        <taxon>Mirini</taxon>
        <taxon>Lygus</taxon>
    </lineage>
</organism>
<proteinExistence type="predicted"/>